<dbReference type="PANTHER" id="PTHR43783:SF1">
    <property type="entry name" value="UDP-N-ACETYLGLUCOSAMINE 1-CARBOXYVINYLTRANSFERASE"/>
    <property type="match status" value="1"/>
</dbReference>
<comment type="similarity">
    <text evidence="10 12">Belongs to the EPSP synthase family. MurA subfamily.</text>
</comment>
<dbReference type="NCBIfam" id="NF006873">
    <property type="entry name" value="PRK09369.1"/>
    <property type="match status" value="1"/>
</dbReference>
<dbReference type="CDD" id="cd01555">
    <property type="entry name" value="UdpNAET"/>
    <property type="match status" value="1"/>
</dbReference>
<comment type="caution">
    <text evidence="12">Lacks conserved residue(s) required for the propagation of feature annotation.</text>
</comment>
<comment type="function">
    <text evidence="12">Cell wall formation. Adds enolpyruvyl to UDP-N-acetylglucosamine.</text>
</comment>
<dbReference type="Proteomes" id="UP000243904">
    <property type="component" value="Chromosome I"/>
</dbReference>
<evidence type="ECO:0000256" key="6">
    <source>
        <dbReference type="ARBA" id="ARBA00022960"/>
    </source>
</evidence>
<keyword evidence="15" id="KW-1185">Reference proteome</keyword>
<dbReference type="GO" id="GO:0009252">
    <property type="term" value="P:peptidoglycan biosynthetic process"/>
    <property type="evidence" value="ECO:0007669"/>
    <property type="project" value="UniProtKB-UniRule"/>
</dbReference>
<dbReference type="AlphaFoldDB" id="A0A1H1ZD66"/>
<keyword evidence="8 12" id="KW-0131">Cell cycle</keyword>
<evidence type="ECO:0000256" key="4">
    <source>
        <dbReference type="ARBA" id="ARBA00022618"/>
    </source>
</evidence>
<feature type="binding site" evidence="12">
    <location>
        <position position="314"/>
    </location>
    <ligand>
        <name>UDP-N-acetyl-alpha-D-glucosamine</name>
        <dbReference type="ChEBI" id="CHEBI:57705"/>
    </ligand>
</feature>
<comment type="catalytic activity">
    <reaction evidence="11 12">
        <text>phosphoenolpyruvate + UDP-N-acetyl-alpha-D-glucosamine = UDP-N-acetyl-3-O-(1-carboxyvinyl)-alpha-D-glucosamine + phosphate</text>
        <dbReference type="Rhea" id="RHEA:18681"/>
        <dbReference type="ChEBI" id="CHEBI:43474"/>
        <dbReference type="ChEBI" id="CHEBI:57705"/>
        <dbReference type="ChEBI" id="CHEBI:58702"/>
        <dbReference type="ChEBI" id="CHEBI:68483"/>
        <dbReference type="EC" id="2.5.1.7"/>
    </reaction>
</comment>
<dbReference type="GO" id="GO:0051301">
    <property type="term" value="P:cell division"/>
    <property type="evidence" value="ECO:0007669"/>
    <property type="project" value="UniProtKB-KW"/>
</dbReference>
<dbReference type="GO" id="GO:0005737">
    <property type="term" value="C:cytoplasm"/>
    <property type="evidence" value="ECO:0007669"/>
    <property type="project" value="UniProtKB-SubCell"/>
</dbReference>
<evidence type="ECO:0000256" key="7">
    <source>
        <dbReference type="ARBA" id="ARBA00022984"/>
    </source>
</evidence>
<evidence type="ECO:0000313" key="14">
    <source>
        <dbReference type="EMBL" id="SDT31593.1"/>
    </source>
</evidence>
<keyword evidence="5 12" id="KW-0808">Transferase</keyword>
<dbReference type="EC" id="2.5.1.7" evidence="12"/>
<comment type="subcellular location">
    <subcellularLocation>
        <location evidence="1 12">Cytoplasm</location>
    </subcellularLocation>
</comment>
<keyword evidence="3 12" id="KW-0963">Cytoplasm</keyword>
<evidence type="ECO:0000256" key="9">
    <source>
        <dbReference type="ARBA" id="ARBA00023316"/>
    </source>
</evidence>
<feature type="binding site" evidence="12">
    <location>
        <begin position="24"/>
        <end position="25"/>
    </location>
    <ligand>
        <name>phosphoenolpyruvate</name>
        <dbReference type="ChEBI" id="CHEBI:58702"/>
    </ligand>
</feature>
<keyword evidence="7 12" id="KW-0573">Peptidoglycan synthesis</keyword>
<evidence type="ECO:0000256" key="1">
    <source>
        <dbReference type="ARBA" id="ARBA00004496"/>
    </source>
</evidence>
<dbReference type="InterPro" id="IPR050068">
    <property type="entry name" value="MurA_subfamily"/>
</dbReference>
<evidence type="ECO:0000259" key="13">
    <source>
        <dbReference type="Pfam" id="PF00275"/>
    </source>
</evidence>
<dbReference type="GO" id="GO:0008760">
    <property type="term" value="F:UDP-N-acetylglucosamine 1-carboxyvinyltransferase activity"/>
    <property type="evidence" value="ECO:0007669"/>
    <property type="project" value="UniProtKB-UniRule"/>
</dbReference>
<dbReference type="GO" id="GO:0071555">
    <property type="term" value="P:cell wall organization"/>
    <property type="evidence" value="ECO:0007669"/>
    <property type="project" value="UniProtKB-KW"/>
</dbReference>
<dbReference type="InterPro" id="IPR005750">
    <property type="entry name" value="UDP_GlcNAc_COvinyl_MurA"/>
</dbReference>
<accession>A0A1H1ZD66</accession>
<feature type="binding site" evidence="12">
    <location>
        <position position="336"/>
    </location>
    <ligand>
        <name>UDP-N-acetyl-alpha-D-glucosamine</name>
        <dbReference type="ChEBI" id="CHEBI:57705"/>
    </ligand>
</feature>
<evidence type="ECO:0000256" key="5">
    <source>
        <dbReference type="ARBA" id="ARBA00022679"/>
    </source>
</evidence>
<sequence length="434" mass="46345">MPPVQYIVEGGHRLTGTIEPSGNKNAALPIIAAALLTEHPVTLENVPRIRDTETLVELVRSVGAMAEWQGRNTLAIHAKEIRAADLDPDLCARIRASILLAGPLLARCGEVALPPPGGDVIGRRRLDTHFLAFEQLGATVTATHRLEFRAARLTGADVFLDEPSVTATENALVAAVGAHGTTYLRNVASEPHVQDLAHFLVALGARIEGIGTNTMVVHGPATLGSARYSIGPDHIEVGSLIGLAAVTRSPLRIARAGVEHLRSIRMGFERLGIVCGVEGDDLVVPSGQTMKIRDDFGGHVPKLEDQPWPAFPADLMSIAIVTATQCDGVILMFEKMFESRMFFVDKLISMGARIVLCDPHRAIVAGPSRLHGASMISPDIRAGMAMLLAAVCAEGTSTINNADQIERGYERIDERLNALGAKITRVPARTPDAG</sequence>
<dbReference type="Pfam" id="PF00275">
    <property type="entry name" value="EPSP_synthase"/>
    <property type="match status" value="1"/>
</dbReference>
<evidence type="ECO:0000256" key="12">
    <source>
        <dbReference type="HAMAP-Rule" id="MF_00111"/>
    </source>
</evidence>
<dbReference type="EMBL" id="LT629750">
    <property type="protein sequence ID" value="SDT31593.1"/>
    <property type="molecule type" value="Genomic_DNA"/>
</dbReference>
<feature type="domain" description="Enolpyruvate transferase" evidence="13">
    <location>
        <begin position="8"/>
        <end position="416"/>
    </location>
</feature>
<feature type="active site" description="Proton donor" evidence="12">
    <location>
        <position position="119"/>
    </location>
</feature>
<gene>
    <name evidence="12" type="primary">murA</name>
    <name evidence="14" type="ORF">SAMN05444158_5368</name>
</gene>
<dbReference type="FunFam" id="3.65.10.10:FF:000014">
    <property type="entry name" value="UDP-N-acetylglucosamine 1-carboxyvinyltransferase"/>
    <property type="match status" value="1"/>
</dbReference>
<dbReference type="InterPro" id="IPR013792">
    <property type="entry name" value="RNA3'P_cycl/enolpyr_Trfase_a/b"/>
</dbReference>
<evidence type="ECO:0000256" key="2">
    <source>
        <dbReference type="ARBA" id="ARBA00004752"/>
    </source>
</evidence>
<dbReference type="SUPFAM" id="SSF55205">
    <property type="entry name" value="EPT/RTPC-like"/>
    <property type="match status" value="1"/>
</dbReference>
<dbReference type="GO" id="GO:0008360">
    <property type="term" value="P:regulation of cell shape"/>
    <property type="evidence" value="ECO:0007669"/>
    <property type="project" value="UniProtKB-KW"/>
</dbReference>
<dbReference type="RefSeq" id="WP_146689437.1">
    <property type="nucleotide sequence ID" value="NZ_LT629750.1"/>
</dbReference>
<feature type="binding site" evidence="12">
    <location>
        <position position="95"/>
    </location>
    <ligand>
        <name>UDP-N-acetyl-alpha-D-glucosamine</name>
        <dbReference type="ChEBI" id="CHEBI:57705"/>
    </ligand>
</feature>
<evidence type="ECO:0000256" key="3">
    <source>
        <dbReference type="ARBA" id="ARBA00022490"/>
    </source>
</evidence>
<dbReference type="InterPro" id="IPR036968">
    <property type="entry name" value="Enolpyruvate_Tfrase_sf"/>
</dbReference>
<dbReference type="PANTHER" id="PTHR43783">
    <property type="entry name" value="UDP-N-ACETYLGLUCOSAMINE 1-CARBOXYVINYLTRANSFERASE"/>
    <property type="match status" value="1"/>
</dbReference>
<proteinExistence type="inferred from homology"/>
<comment type="pathway">
    <text evidence="2 12">Cell wall biogenesis; peptidoglycan biosynthesis.</text>
</comment>
<dbReference type="HAMAP" id="MF_00111">
    <property type="entry name" value="MurA"/>
    <property type="match status" value="1"/>
</dbReference>
<evidence type="ECO:0000256" key="11">
    <source>
        <dbReference type="ARBA" id="ARBA00047527"/>
    </source>
</evidence>
<dbReference type="InterPro" id="IPR001986">
    <property type="entry name" value="Enolpyruvate_Tfrase_dom"/>
</dbReference>
<protein>
    <recommendedName>
        <fullName evidence="12">UDP-N-acetylglucosamine 1-carboxyvinyltransferase</fullName>
        <ecNumber evidence="12">2.5.1.7</ecNumber>
    </recommendedName>
    <alternativeName>
        <fullName evidence="12">Enoylpyruvate transferase</fullName>
    </alternativeName>
    <alternativeName>
        <fullName evidence="12">UDP-N-acetylglucosamine enolpyruvyl transferase</fullName>
        <shortName evidence="12">EPT</shortName>
    </alternativeName>
</protein>
<evidence type="ECO:0000256" key="10">
    <source>
        <dbReference type="ARBA" id="ARBA00038367"/>
    </source>
</evidence>
<keyword evidence="4 12" id="KW-0132">Cell division</keyword>
<keyword evidence="6 12" id="KW-0133">Cell shape</keyword>
<dbReference type="GO" id="GO:0019277">
    <property type="term" value="P:UDP-N-acetylgalactosamine biosynthetic process"/>
    <property type="evidence" value="ECO:0007669"/>
    <property type="project" value="InterPro"/>
</dbReference>
<name>A0A1H1ZD66_9BRAD</name>
<evidence type="ECO:0000256" key="8">
    <source>
        <dbReference type="ARBA" id="ARBA00023306"/>
    </source>
</evidence>
<keyword evidence="9 12" id="KW-0961">Cell wall biogenesis/degradation</keyword>
<dbReference type="Gene3D" id="3.65.10.10">
    <property type="entry name" value="Enolpyruvate transferase domain"/>
    <property type="match status" value="2"/>
</dbReference>
<dbReference type="UniPathway" id="UPA00219"/>
<evidence type="ECO:0000313" key="15">
    <source>
        <dbReference type="Proteomes" id="UP000243904"/>
    </source>
</evidence>
<organism evidence="14 15">
    <name type="scientific">Bradyrhizobium canariense</name>
    <dbReference type="NCBI Taxonomy" id="255045"/>
    <lineage>
        <taxon>Bacteria</taxon>
        <taxon>Pseudomonadati</taxon>
        <taxon>Pseudomonadota</taxon>
        <taxon>Alphaproteobacteria</taxon>
        <taxon>Hyphomicrobiales</taxon>
        <taxon>Nitrobacteraceae</taxon>
        <taxon>Bradyrhizobium</taxon>
    </lineage>
</organism>
<reference evidence="15" key="1">
    <citation type="submission" date="2016-10" db="EMBL/GenBank/DDBJ databases">
        <authorList>
            <person name="Varghese N."/>
            <person name="Submissions S."/>
        </authorList>
    </citation>
    <scope>NUCLEOTIDE SEQUENCE [LARGE SCALE GENOMIC DNA]</scope>
    <source>
        <strain evidence="15">GAS369</strain>
    </source>
</reference>
<dbReference type="NCBIfam" id="TIGR01072">
    <property type="entry name" value="murA"/>
    <property type="match status" value="1"/>
</dbReference>